<dbReference type="NCBIfam" id="TIGR00756">
    <property type="entry name" value="PPR"/>
    <property type="match status" value="1"/>
</dbReference>
<dbReference type="InterPro" id="IPR033762">
    <property type="entry name" value="MCM_OB"/>
</dbReference>
<reference evidence="17" key="1">
    <citation type="journal article" date="2017" name="Genome Biol.">
        <title>Comparative genomics reveals high biological diversity and specific adaptations in the industrially and medically important fungal genus Aspergillus.</title>
        <authorList>
            <person name="de Vries R.P."/>
            <person name="Riley R."/>
            <person name="Wiebenga A."/>
            <person name="Aguilar-Osorio G."/>
            <person name="Amillis S."/>
            <person name="Uchima C.A."/>
            <person name="Anderluh G."/>
            <person name="Asadollahi M."/>
            <person name="Askin M."/>
            <person name="Barry K."/>
            <person name="Battaglia E."/>
            <person name="Bayram O."/>
            <person name="Benocci T."/>
            <person name="Braus-Stromeyer S.A."/>
            <person name="Caldana C."/>
            <person name="Canovas D."/>
            <person name="Cerqueira G.C."/>
            <person name="Chen F."/>
            <person name="Chen W."/>
            <person name="Choi C."/>
            <person name="Clum A."/>
            <person name="Dos Santos R.A."/>
            <person name="Damasio A.R."/>
            <person name="Diallinas G."/>
            <person name="Emri T."/>
            <person name="Fekete E."/>
            <person name="Flipphi M."/>
            <person name="Freyberg S."/>
            <person name="Gallo A."/>
            <person name="Gournas C."/>
            <person name="Habgood R."/>
            <person name="Hainaut M."/>
            <person name="Harispe M.L."/>
            <person name="Henrissat B."/>
            <person name="Hilden K.S."/>
            <person name="Hope R."/>
            <person name="Hossain A."/>
            <person name="Karabika E."/>
            <person name="Karaffa L."/>
            <person name="Karanyi Z."/>
            <person name="Krasevec N."/>
            <person name="Kuo A."/>
            <person name="Kusch H."/>
            <person name="LaButti K."/>
            <person name="Lagendijk E.L."/>
            <person name="Lapidus A."/>
            <person name="Levasseur A."/>
            <person name="Lindquist E."/>
            <person name="Lipzen A."/>
            <person name="Logrieco A.F."/>
            <person name="MacCabe A."/>
            <person name="Maekelae M.R."/>
            <person name="Malavazi I."/>
            <person name="Melin P."/>
            <person name="Meyer V."/>
            <person name="Mielnichuk N."/>
            <person name="Miskei M."/>
            <person name="Molnar A.P."/>
            <person name="Mule G."/>
            <person name="Ngan C.Y."/>
            <person name="Orejas M."/>
            <person name="Orosz E."/>
            <person name="Ouedraogo J.P."/>
            <person name="Overkamp K.M."/>
            <person name="Park H.-S."/>
            <person name="Perrone G."/>
            <person name="Piumi F."/>
            <person name="Punt P.J."/>
            <person name="Ram A.F."/>
            <person name="Ramon A."/>
            <person name="Rauscher S."/>
            <person name="Record E."/>
            <person name="Riano-Pachon D.M."/>
            <person name="Robert V."/>
            <person name="Roehrig J."/>
            <person name="Ruller R."/>
            <person name="Salamov A."/>
            <person name="Salih N.S."/>
            <person name="Samson R.A."/>
            <person name="Sandor E."/>
            <person name="Sanguinetti M."/>
            <person name="Schuetze T."/>
            <person name="Sepcic K."/>
            <person name="Shelest E."/>
            <person name="Sherlock G."/>
            <person name="Sophianopoulou V."/>
            <person name="Squina F.M."/>
            <person name="Sun H."/>
            <person name="Susca A."/>
            <person name="Todd R.B."/>
            <person name="Tsang A."/>
            <person name="Unkles S.E."/>
            <person name="van de Wiele N."/>
            <person name="van Rossen-Uffink D."/>
            <person name="Oliveira J.V."/>
            <person name="Vesth T.C."/>
            <person name="Visser J."/>
            <person name="Yu J.-H."/>
            <person name="Zhou M."/>
            <person name="Andersen M.R."/>
            <person name="Archer D.B."/>
            <person name="Baker S.E."/>
            <person name="Benoit I."/>
            <person name="Brakhage A.A."/>
            <person name="Braus G.H."/>
            <person name="Fischer R."/>
            <person name="Frisvad J.C."/>
            <person name="Goldman G.H."/>
            <person name="Houbraken J."/>
            <person name="Oakley B."/>
            <person name="Pocsi I."/>
            <person name="Scazzocchio C."/>
            <person name="Seiboth B."/>
            <person name="vanKuyk P.A."/>
            <person name="Wortman J."/>
            <person name="Dyer P.S."/>
            <person name="Grigoriev I.V."/>
        </authorList>
    </citation>
    <scope>NUCLEOTIDE SEQUENCE [LARGE SCALE GENOMIC DNA]</scope>
    <source>
        <strain evidence="17">CBS 583.65</strain>
    </source>
</reference>
<dbReference type="PROSITE" id="PS00847">
    <property type="entry name" value="MCM_1"/>
    <property type="match status" value="1"/>
</dbReference>
<comment type="catalytic activity">
    <reaction evidence="11">
        <text>ATP + H2O = ADP + phosphate + H(+)</text>
        <dbReference type="Rhea" id="RHEA:13065"/>
        <dbReference type="ChEBI" id="CHEBI:15377"/>
        <dbReference type="ChEBI" id="CHEBI:15378"/>
        <dbReference type="ChEBI" id="CHEBI:30616"/>
        <dbReference type="ChEBI" id="CHEBI:43474"/>
        <dbReference type="ChEBI" id="CHEBI:456216"/>
        <dbReference type="EC" id="3.6.4.12"/>
    </reaction>
</comment>
<evidence type="ECO:0000313" key="17">
    <source>
        <dbReference type="Proteomes" id="UP000184073"/>
    </source>
</evidence>
<comment type="subcellular location">
    <subcellularLocation>
        <location evidence="1">Nucleus</location>
    </subcellularLocation>
</comment>
<dbReference type="Proteomes" id="UP000184073">
    <property type="component" value="Unassembled WGS sequence"/>
</dbReference>
<dbReference type="InterPro" id="IPR041562">
    <property type="entry name" value="MCM_lid"/>
</dbReference>
<sequence>MELSEIEKPSVQSLGNTPAAIPVIRKGNLVLGGCCNCETRSQTPAEFRAIHKPQHSDFCIPVRPKNLEWARHTLVELLGKGILNEADRAWQLYTLAGQPSDLNPDLLAQFSKSANKTNHRRAKHLFHVIPEASRSAEDYLNITKSCLAAEESGELTGICQEAEAHGHGVSCWAFALVYYVERAKWALAQTLYETFRSCSDSVRLWETMLPLLNQSLVPAYLLDLSVQLQTKASITASSDETQPKFFDFFLHRAFKTEEIVGNMSTEDLLHLLQNFRSVGVLEVSALIHCIHTLQSSKTRSKIIRSIVIYREFRGLMEASELHSLLLRDLLGKLSRLEITTGVEYFLSEYSHFYSKPPVEAFRLALIAFSRAPDPPGVTRVFKEYVAQYGQPQSWKLLTPILYAHAKMGNVTDTMTEFDKLSKAYGLTPNTHCWNILLTAFANAGDLAGCFSRFKMMSEQGVRVDSHTFGILMGLCARRGEIDVVLKLLDMAKQQHVKLTTPMLDTIVEAYCRIKDFKAAESFAKTCLEIDVEGSRVRMWNVLLWNYAFQMDLKSISRVRSTMETAKIQPDEMTYSTFILSLVLLRQTDSARRILRVLHRSGRMHATEFHYALVLYGYMRERNRDMVHIIFREIESRFGKAGLSSRLLYLRTEVRRDLGLIHEKGGEVDSANARLGHAEEFLSEIINDFDPAKLAKRQPKPGAKNSRAAQALAFPASYYESLMKEYAKNGALEMVKQLFDAYAKLQGLSFENALEAAPLNLLTPLARAYLKTEQHKQVDECWEIYFRRAQEIGKPINESGWNHLFPHPPDAPEQPHCTVQSSGRKNDDGLLIKSEPHTTSFASERPRILPTFRFSLSRILSVCMQSLAYRNRLAQIDRLLTEVESNGFALTTFNWSTYVQLFASSDKPSYTLKAFAIFEEKFMPAFPGWKYFRRSQGIKHSDASSAFDIVEKRGMRKQGSMLGPRGKKYWSEMNPDFMQPTYPTLVHLAAALLRVRGRSIEDGNAQLVSLYKTAPKTIAAIAEMPRMRDKFQGVLLRRYPLQPDPVRPEKEQFVWTGGILGVGGRRRMPQSAESREEPLSKLSDELSSQAIDNDNSSRSEGARVAALPSSLDTGSANPHNSADPHSSHWSTLTYEDKFDLEADTLLSTRRRLLGNDDELMDDDSVDDELLEDEDLISAEQEDESQVSQGPSAPVLSDLLVRLLVKFSSFLPYRRWNNPSSWTERNSVMRPLKIECERPLNFLIQVSTRNIFSDRIVSIDEVRAHNREMAEGLLTSPFDWSESFDRALKDIIKTLGRPPSESADDVNYYCAYIGAFGEFSCNPRTLGSTHLNRMVSLEGIVTKCSLVRPKIIQSVHYNESKDRFVARRYRDQTMTASGVTNMNVYPQEDDEKNPLITEYGYSTYMDHQTISIQEMPERAPAGQLPRSVDVIVDDDLVDRAKPGDRIQLVGIYRSLGNRNASSGSSTFRTLVMANNIIQLSSKSGGGIAQATITDTDIRNINKISKKKHVFELLSNSLAPSIYGHDYIKKAILLMLLGGMEKNLDNGTHLRGDINILMVGDPSTAKSQMLRFVLNTAPLAIATTGRGSSGVGLTAAVTSDKETGERRLEAGAMVLGDRGVVCIDEFDKMSDVDRVAIHEVMEQQTVTIAKAGIHTSLNARCSVLAAANPIYGQYDPHKDPHKNIALPDSLLSRFDLLFVVTDDIEDARDRMVSEHVLRMHRYRQPGTEEGAPVREQLNQTLGVGIDDTEDTNQPTEVYEKFNSMLHVGIAMANRGRKKDVEILSIPFIKKYIQYAKSRVKPVLTKGAADHIVETYSALRNDELSANQRRTSPITARTLETLIRLSTAHAKSRLSSRVEEKDARVAESILRFAMFKEIVEDGRRKRRKVTTFDEDSETSDSDSDDDEDDRTPTNTSSATPRSTRRNLRARAAQARAEENDDVEMGAEGDDVSVDGDGLYSSSPQGQRIQSSQSRMSVASSRPASQLVESQTDTSQSQNASSASAASQTIQPARLTVFRQALGPLMGTKLFTSGDTADVEELIGAVNTAVRTSRSLGESQVFQRPEAIQALTAMNERNELMYLEDDETVYRI</sequence>
<organism evidence="16 17">
    <name type="scientific">Aspergillus versicolor CBS 583.65</name>
    <dbReference type="NCBI Taxonomy" id="1036611"/>
    <lineage>
        <taxon>Eukaryota</taxon>
        <taxon>Fungi</taxon>
        <taxon>Dikarya</taxon>
        <taxon>Ascomycota</taxon>
        <taxon>Pezizomycotina</taxon>
        <taxon>Eurotiomycetes</taxon>
        <taxon>Eurotiomycetidae</taxon>
        <taxon>Eurotiales</taxon>
        <taxon>Aspergillaceae</taxon>
        <taxon>Aspergillus</taxon>
        <taxon>Aspergillus subgen. Nidulantes</taxon>
    </lineage>
</organism>
<accession>A0A1L9PRJ3</accession>
<dbReference type="GO" id="GO:0016787">
    <property type="term" value="F:hydrolase activity"/>
    <property type="evidence" value="ECO:0007669"/>
    <property type="project" value="UniProtKB-KW"/>
</dbReference>
<feature type="compositionally biased region" description="Acidic residues" evidence="14">
    <location>
        <begin position="1888"/>
        <end position="1905"/>
    </location>
</feature>
<dbReference type="STRING" id="1036611.A0A1L9PRJ3"/>
<evidence type="ECO:0000256" key="6">
    <source>
        <dbReference type="ARBA" id="ARBA00022801"/>
    </source>
</evidence>
<feature type="compositionally biased region" description="Low complexity" evidence="14">
    <location>
        <begin position="1965"/>
        <end position="1977"/>
    </location>
</feature>
<dbReference type="PROSITE" id="PS50051">
    <property type="entry name" value="MCM_2"/>
    <property type="match status" value="1"/>
</dbReference>
<dbReference type="GO" id="GO:0003697">
    <property type="term" value="F:single-stranded DNA binding"/>
    <property type="evidence" value="ECO:0007669"/>
    <property type="project" value="TreeGrafter"/>
</dbReference>
<dbReference type="Pfam" id="PF00493">
    <property type="entry name" value="MCM"/>
    <property type="match status" value="1"/>
</dbReference>
<dbReference type="GO" id="GO:0005656">
    <property type="term" value="C:nuclear pre-replicative complex"/>
    <property type="evidence" value="ECO:0007669"/>
    <property type="project" value="UniProtKB-ARBA"/>
</dbReference>
<dbReference type="GO" id="GO:0043596">
    <property type="term" value="C:nuclear replication fork"/>
    <property type="evidence" value="ECO:0007669"/>
    <property type="project" value="UniProtKB-ARBA"/>
</dbReference>
<evidence type="ECO:0000256" key="12">
    <source>
        <dbReference type="PROSITE-ProRule" id="PRU00708"/>
    </source>
</evidence>
<evidence type="ECO:0000256" key="14">
    <source>
        <dbReference type="SAM" id="MobiDB-lite"/>
    </source>
</evidence>
<dbReference type="GO" id="GO:0006279">
    <property type="term" value="P:premeiotic DNA replication"/>
    <property type="evidence" value="ECO:0007669"/>
    <property type="project" value="UniProtKB-ARBA"/>
</dbReference>
<dbReference type="InterPro" id="IPR027417">
    <property type="entry name" value="P-loop_NTPase"/>
</dbReference>
<dbReference type="InterPro" id="IPR012340">
    <property type="entry name" value="NA-bd_OB-fold"/>
</dbReference>
<feature type="region of interest" description="Disordered" evidence="14">
    <location>
        <begin position="1063"/>
        <end position="1128"/>
    </location>
</feature>
<keyword evidence="4" id="KW-0235">DNA replication</keyword>
<dbReference type="InterPro" id="IPR008046">
    <property type="entry name" value="Mcm3"/>
</dbReference>
<evidence type="ECO:0000256" key="13">
    <source>
        <dbReference type="RuleBase" id="RU004070"/>
    </source>
</evidence>
<feature type="domain" description="MCM C-terminal AAA(+) ATPase" evidence="15">
    <location>
        <begin position="1507"/>
        <end position="1713"/>
    </location>
</feature>
<keyword evidence="10" id="KW-0539">Nucleus</keyword>
<dbReference type="VEuPathDB" id="FungiDB:ASPVEDRAFT_54350"/>
<evidence type="ECO:0000256" key="5">
    <source>
        <dbReference type="ARBA" id="ARBA00022741"/>
    </source>
</evidence>
<dbReference type="Pfam" id="PF17207">
    <property type="entry name" value="MCM_OB"/>
    <property type="match status" value="1"/>
</dbReference>
<evidence type="ECO:0000256" key="9">
    <source>
        <dbReference type="ARBA" id="ARBA00023125"/>
    </source>
</evidence>
<dbReference type="PRINTS" id="PR01657">
    <property type="entry name" value="MCMFAMILY"/>
</dbReference>
<dbReference type="EMBL" id="KV878131">
    <property type="protein sequence ID" value="OJJ04121.1"/>
    <property type="molecule type" value="Genomic_DNA"/>
</dbReference>
<evidence type="ECO:0000256" key="2">
    <source>
        <dbReference type="ARBA" id="ARBA00008010"/>
    </source>
</evidence>
<dbReference type="GO" id="GO:0017116">
    <property type="term" value="F:single-stranded DNA helicase activity"/>
    <property type="evidence" value="ECO:0007669"/>
    <property type="project" value="TreeGrafter"/>
</dbReference>
<dbReference type="InterPro" id="IPR001208">
    <property type="entry name" value="MCM_dom"/>
</dbReference>
<dbReference type="Pfam" id="PF23191">
    <property type="entry name" value="WHD_MCM3_C"/>
    <property type="match status" value="1"/>
</dbReference>
<dbReference type="GO" id="GO:1902975">
    <property type="term" value="P:mitotic DNA replication initiation"/>
    <property type="evidence" value="ECO:0007669"/>
    <property type="project" value="TreeGrafter"/>
</dbReference>
<evidence type="ECO:0000256" key="3">
    <source>
        <dbReference type="ARBA" id="ARBA00012551"/>
    </source>
</evidence>
<dbReference type="Gene3D" id="2.20.28.10">
    <property type="match status" value="1"/>
</dbReference>
<evidence type="ECO:0000259" key="15">
    <source>
        <dbReference type="PROSITE" id="PS50051"/>
    </source>
</evidence>
<dbReference type="GO" id="GO:0000727">
    <property type="term" value="P:double-strand break repair via break-induced replication"/>
    <property type="evidence" value="ECO:0007669"/>
    <property type="project" value="TreeGrafter"/>
</dbReference>
<feature type="compositionally biased region" description="Polar residues" evidence="14">
    <location>
        <begin position="1955"/>
        <end position="1964"/>
    </location>
</feature>
<dbReference type="Gene3D" id="3.30.1640.10">
    <property type="entry name" value="mini-chromosome maintenance (MCM) complex, chain A, domain 1"/>
    <property type="match status" value="1"/>
</dbReference>
<dbReference type="InterPro" id="IPR056575">
    <property type="entry name" value="WH_MCM3_C"/>
</dbReference>
<dbReference type="Gene3D" id="2.40.50.140">
    <property type="entry name" value="Nucleic acid-binding proteins"/>
    <property type="match status" value="1"/>
</dbReference>
<dbReference type="InterPro" id="IPR011990">
    <property type="entry name" value="TPR-like_helical_dom_sf"/>
</dbReference>
<dbReference type="FunFam" id="2.20.28.10:FF:000008">
    <property type="entry name" value="DNA helicase"/>
    <property type="match status" value="1"/>
</dbReference>
<comment type="similarity">
    <text evidence="2 13">Belongs to the MCM family.</text>
</comment>
<keyword evidence="9 13" id="KW-0238">DNA-binding</keyword>
<dbReference type="InterPro" id="IPR031327">
    <property type="entry name" value="MCM"/>
</dbReference>
<evidence type="ECO:0000256" key="1">
    <source>
        <dbReference type="ARBA" id="ARBA00004123"/>
    </source>
</evidence>
<gene>
    <name evidence="16" type="ORF">ASPVEDRAFT_54350</name>
</gene>
<dbReference type="SUPFAM" id="SSF50249">
    <property type="entry name" value="Nucleic acid-binding proteins"/>
    <property type="match status" value="1"/>
</dbReference>
<evidence type="ECO:0000256" key="10">
    <source>
        <dbReference type="ARBA" id="ARBA00023242"/>
    </source>
</evidence>
<dbReference type="EC" id="3.6.4.12" evidence="3"/>
<keyword evidence="7" id="KW-0347">Helicase</keyword>
<keyword evidence="8 13" id="KW-0067">ATP-binding</keyword>
<dbReference type="GO" id="GO:0031261">
    <property type="term" value="C:DNA replication preinitiation complex"/>
    <property type="evidence" value="ECO:0007669"/>
    <property type="project" value="UniProtKB-ARBA"/>
</dbReference>
<dbReference type="RefSeq" id="XP_040669883.1">
    <property type="nucleotide sequence ID" value="XM_040814923.1"/>
</dbReference>
<dbReference type="SMART" id="SM00350">
    <property type="entry name" value="MCM"/>
    <property type="match status" value="1"/>
</dbReference>
<dbReference type="GO" id="GO:0006271">
    <property type="term" value="P:DNA strand elongation involved in DNA replication"/>
    <property type="evidence" value="ECO:0007669"/>
    <property type="project" value="TreeGrafter"/>
</dbReference>
<dbReference type="InterPro" id="IPR002885">
    <property type="entry name" value="PPR_rpt"/>
</dbReference>
<evidence type="ECO:0000313" key="16">
    <source>
        <dbReference type="EMBL" id="OJJ04121.1"/>
    </source>
</evidence>
<evidence type="ECO:0000256" key="11">
    <source>
        <dbReference type="ARBA" id="ARBA00047995"/>
    </source>
</evidence>
<feature type="repeat" description="PPR" evidence="12">
    <location>
        <begin position="429"/>
        <end position="463"/>
    </location>
</feature>
<dbReference type="CDD" id="cd17754">
    <property type="entry name" value="MCM3"/>
    <property type="match status" value="1"/>
</dbReference>
<feature type="compositionally biased region" description="Basic and acidic residues" evidence="14">
    <location>
        <begin position="1072"/>
        <end position="1083"/>
    </location>
</feature>
<dbReference type="PANTHER" id="PTHR11630:SF46">
    <property type="entry name" value="DNA REPLICATION LICENSING FACTOR MCM3-RELATED"/>
    <property type="match status" value="1"/>
</dbReference>
<dbReference type="Gene3D" id="1.25.40.10">
    <property type="entry name" value="Tetratricopeptide repeat domain"/>
    <property type="match status" value="2"/>
</dbReference>
<feature type="compositionally biased region" description="Polar residues" evidence="14">
    <location>
        <begin position="1109"/>
        <end position="1128"/>
    </location>
</feature>
<dbReference type="SUPFAM" id="SSF52540">
    <property type="entry name" value="P-loop containing nucleoside triphosphate hydrolases"/>
    <property type="match status" value="1"/>
</dbReference>
<keyword evidence="6" id="KW-0378">Hydrolase</keyword>
<name>A0A1L9PRJ3_ASPVE</name>
<dbReference type="PANTHER" id="PTHR11630">
    <property type="entry name" value="DNA REPLICATION LICENSING FACTOR MCM FAMILY MEMBER"/>
    <property type="match status" value="1"/>
</dbReference>
<dbReference type="GO" id="GO:0005524">
    <property type="term" value="F:ATP binding"/>
    <property type="evidence" value="ECO:0007669"/>
    <property type="project" value="UniProtKB-KW"/>
</dbReference>
<dbReference type="Pfam" id="PF17855">
    <property type="entry name" value="MCM_lid"/>
    <property type="match status" value="1"/>
</dbReference>
<dbReference type="PROSITE" id="PS51375">
    <property type="entry name" value="PPR"/>
    <property type="match status" value="1"/>
</dbReference>
<evidence type="ECO:0000256" key="7">
    <source>
        <dbReference type="ARBA" id="ARBA00022806"/>
    </source>
</evidence>
<proteinExistence type="inferred from homology"/>
<dbReference type="GeneID" id="63730434"/>
<dbReference type="PRINTS" id="PR01659">
    <property type="entry name" value="MCMPROTEIN3"/>
</dbReference>
<feature type="compositionally biased region" description="Acidic residues" evidence="14">
    <location>
        <begin position="1934"/>
        <end position="1949"/>
    </location>
</feature>
<feature type="compositionally biased region" description="Polar residues" evidence="14">
    <location>
        <begin position="1908"/>
        <end position="1917"/>
    </location>
</feature>
<evidence type="ECO:0000256" key="4">
    <source>
        <dbReference type="ARBA" id="ARBA00022705"/>
    </source>
</evidence>
<feature type="compositionally biased region" description="Polar residues" evidence="14">
    <location>
        <begin position="1084"/>
        <end position="1093"/>
    </location>
</feature>
<feature type="compositionally biased region" description="Low complexity" evidence="14">
    <location>
        <begin position="1985"/>
        <end position="2004"/>
    </location>
</feature>
<dbReference type="Pfam" id="PF13041">
    <property type="entry name" value="PPR_2"/>
    <property type="match status" value="1"/>
</dbReference>
<dbReference type="OrthoDB" id="1882346at2759"/>
<dbReference type="Gene3D" id="3.40.50.300">
    <property type="entry name" value="P-loop containing nucleotide triphosphate hydrolases"/>
    <property type="match status" value="1"/>
</dbReference>
<keyword evidence="5 13" id="KW-0547">Nucleotide-binding</keyword>
<feature type="region of interest" description="Disordered" evidence="14">
    <location>
        <begin position="1880"/>
        <end position="2004"/>
    </location>
</feature>
<dbReference type="GO" id="GO:0042555">
    <property type="term" value="C:MCM complex"/>
    <property type="evidence" value="ECO:0007669"/>
    <property type="project" value="InterPro"/>
</dbReference>
<evidence type="ECO:0000256" key="8">
    <source>
        <dbReference type="ARBA" id="ARBA00022840"/>
    </source>
</evidence>
<protein>
    <recommendedName>
        <fullName evidence="3">DNA helicase</fullName>
        <ecNumber evidence="3">3.6.4.12</ecNumber>
    </recommendedName>
</protein>
<keyword evidence="17" id="KW-1185">Reference proteome</keyword>
<dbReference type="InterPro" id="IPR018525">
    <property type="entry name" value="MCM_CS"/>
</dbReference>